<dbReference type="InterPro" id="IPR050789">
    <property type="entry name" value="Diverse_Enzym_Activities"/>
</dbReference>
<keyword evidence="1" id="KW-0378">Hydrolase</keyword>
<dbReference type="SUPFAM" id="SSF56601">
    <property type="entry name" value="beta-lactamase/transpeptidase-like"/>
    <property type="match status" value="1"/>
</dbReference>
<dbReference type="PANTHER" id="PTHR43283">
    <property type="entry name" value="BETA-LACTAMASE-RELATED"/>
    <property type="match status" value="1"/>
</dbReference>
<dbReference type="Gene3D" id="3.40.710.10">
    <property type="entry name" value="DD-peptidase/beta-lactamase superfamily"/>
    <property type="match status" value="1"/>
</dbReference>
<keyword evidence="4" id="KW-1185">Reference proteome</keyword>
<feature type="domain" description="Beta-lactamase-related" evidence="2">
    <location>
        <begin position="228"/>
        <end position="591"/>
    </location>
</feature>
<dbReference type="Pfam" id="PF00144">
    <property type="entry name" value="Beta-lactamase"/>
    <property type="match status" value="1"/>
</dbReference>
<proteinExistence type="predicted"/>
<evidence type="ECO:0000313" key="3">
    <source>
        <dbReference type="EMBL" id="MCG2460878.1"/>
    </source>
</evidence>
<dbReference type="InterPro" id="IPR012338">
    <property type="entry name" value="Beta-lactam/transpept-like"/>
</dbReference>
<evidence type="ECO:0000259" key="2">
    <source>
        <dbReference type="Pfam" id="PF00144"/>
    </source>
</evidence>
<sequence length="615" mass="69800">MVTINKKIVTITSLFFALLLCIEYGHGQETRSSNPNHDLQIRFETEKSVVLLKNDHSLIPLQNLKDTKIAFVSSFPKDNPMGKMLDNYAKIFHYGPADIKDPSFPKSLVSFDVVIFAFRSGDDDGLLPSMLKLNNLVLAYFDAPITGSPKNVARAKSVIYAQDSEVLSQKYVAQLIFGGFAARGALTSDIPIGFKKGDGLKTLNQIRLKYTIPEEVGMDSRYIDSKVDSIMSHAIVEHSFPGATLLVAKNNKVIFKKSYGYLTYDSLVPVKSDDLYDLASVTKVMGALPALMKLYEIGKLRLDVPFSNYWKSWRHRKDKKDLTLREILAHQAGLNPYFIFLNDVLKDGKVKKRFVHNHPSSRFESQAYDSIFIKSRFNRKMYREIKRSKVLEEKKYLYSGTAFLIFPELITELSGQPYPEYLKNEFYAPLGSYTLGFKPATKHFPNTIVPTEIDTLFRKTLTHGWVHDENAALLGGVSGNAGLFATADDLAKMMQMYMQNGMYGGERYFYETTIKEFTKVQYPENDNRRGLGFDKPLLNNAELPLSEAYPAPEVSPESFGHSGFTGTFVWADPENQLVFIFLSNRVYPTRKNSNIYKLNVRSSLQQVFYKAQMAQ</sequence>
<organism evidence="3 4">
    <name type="scientific">Cerina litoralis</name>
    <dbReference type="NCBI Taxonomy" id="2874477"/>
    <lineage>
        <taxon>Bacteria</taxon>
        <taxon>Pseudomonadati</taxon>
        <taxon>Bacteroidota</taxon>
        <taxon>Flavobacteriia</taxon>
        <taxon>Flavobacteriales</taxon>
        <taxon>Flavobacteriaceae</taxon>
        <taxon>Cerina</taxon>
    </lineage>
</organism>
<dbReference type="EMBL" id="JAIRBC010000011">
    <property type="protein sequence ID" value="MCG2460878.1"/>
    <property type="molecule type" value="Genomic_DNA"/>
</dbReference>
<reference evidence="3" key="1">
    <citation type="submission" date="2023-02" db="EMBL/GenBank/DDBJ databases">
        <title>Genome of Flavobacteriaceae gen. nov. sp. strain F89.</title>
        <authorList>
            <person name="Wang Y."/>
        </authorList>
    </citation>
    <scope>NUCLEOTIDE SEQUENCE</scope>
    <source>
        <strain evidence="3">F89</strain>
    </source>
</reference>
<accession>A0AAE3EV59</accession>
<evidence type="ECO:0000313" key="4">
    <source>
        <dbReference type="Proteomes" id="UP001200642"/>
    </source>
</evidence>
<comment type="caution">
    <text evidence="3">The sequence shown here is derived from an EMBL/GenBank/DDBJ whole genome shotgun (WGS) entry which is preliminary data.</text>
</comment>
<dbReference type="AlphaFoldDB" id="A0AAE3EV59"/>
<gene>
    <name evidence="3" type="ORF">K8352_08965</name>
</gene>
<name>A0AAE3EV59_9FLAO</name>
<dbReference type="Proteomes" id="UP001200642">
    <property type="component" value="Unassembled WGS sequence"/>
</dbReference>
<evidence type="ECO:0000256" key="1">
    <source>
        <dbReference type="ARBA" id="ARBA00022801"/>
    </source>
</evidence>
<dbReference type="RefSeq" id="WP_317902026.1">
    <property type="nucleotide sequence ID" value="NZ_JAIRBC010000011.1"/>
</dbReference>
<protein>
    <submittedName>
        <fullName evidence="3">Beta-lactamase family protein</fullName>
    </submittedName>
</protein>
<dbReference type="PANTHER" id="PTHR43283:SF11">
    <property type="entry name" value="BETA-LACTAMASE-RELATED DOMAIN-CONTAINING PROTEIN"/>
    <property type="match status" value="1"/>
</dbReference>
<dbReference type="InterPro" id="IPR001466">
    <property type="entry name" value="Beta-lactam-related"/>
</dbReference>
<dbReference type="GO" id="GO:0016787">
    <property type="term" value="F:hydrolase activity"/>
    <property type="evidence" value="ECO:0007669"/>
    <property type="project" value="UniProtKB-KW"/>
</dbReference>